<evidence type="ECO:0000313" key="8">
    <source>
        <dbReference type="Proteomes" id="UP000244081"/>
    </source>
</evidence>
<evidence type="ECO:0000256" key="2">
    <source>
        <dbReference type="ARBA" id="ARBA00022679"/>
    </source>
</evidence>
<dbReference type="PANTHER" id="PTHR43085">
    <property type="entry name" value="HEXOKINASE FAMILY MEMBER"/>
    <property type="match status" value="1"/>
</dbReference>
<evidence type="ECO:0000256" key="5">
    <source>
        <dbReference type="ARBA" id="ARBA00022840"/>
    </source>
</evidence>
<keyword evidence="2" id="KW-0808">Transferase</keyword>
<feature type="domain" description="Carbohydrate kinase PfkB" evidence="6">
    <location>
        <begin position="22"/>
        <end position="319"/>
    </location>
</feature>
<reference evidence="7 8" key="1">
    <citation type="submission" date="2018-04" db="EMBL/GenBank/DDBJ databases">
        <title>Genomic Encyclopedia of Archaeal and Bacterial Type Strains, Phase II (KMG-II): from individual species to whole genera.</title>
        <authorList>
            <person name="Goeker M."/>
        </authorList>
    </citation>
    <scope>NUCLEOTIDE SEQUENCE [LARGE SCALE GENOMIC DNA]</scope>
    <source>
        <strain evidence="7 8">DSM 23382</strain>
    </source>
</reference>
<dbReference type="PANTHER" id="PTHR43085:SF1">
    <property type="entry name" value="PSEUDOURIDINE KINASE-RELATED"/>
    <property type="match status" value="1"/>
</dbReference>
<comment type="caution">
    <text evidence="7">The sequence shown here is derived from an EMBL/GenBank/DDBJ whole genome shotgun (WGS) entry which is preliminary data.</text>
</comment>
<dbReference type="InterPro" id="IPR029056">
    <property type="entry name" value="Ribokinase-like"/>
</dbReference>
<dbReference type="Pfam" id="PF00294">
    <property type="entry name" value="PfkB"/>
    <property type="match status" value="1"/>
</dbReference>
<dbReference type="CDD" id="cd01167">
    <property type="entry name" value="bac_FRK"/>
    <property type="match status" value="1"/>
</dbReference>
<keyword evidence="8" id="KW-1185">Reference proteome</keyword>
<dbReference type="AlphaFoldDB" id="A0A2T5VGW4"/>
<accession>A0A2T5VGW4</accession>
<dbReference type="EMBL" id="QAYG01000001">
    <property type="protein sequence ID" value="PTW63001.1"/>
    <property type="molecule type" value="Genomic_DNA"/>
</dbReference>
<comment type="similarity">
    <text evidence="1">Belongs to the carbohydrate kinase PfkB family.</text>
</comment>
<keyword evidence="5" id="KW-0067">ATP-binding</keyword>
<dbReference type="InterPro" id="IPR011611">
    <property type="entry name" value="PfkB_dom"/>
</dbReference>
<dbReference type="GO" id="GO:0016301">
    <property type="term" value="F:kinase activity"/>
    <property type="evidence" value="ECO:0007669"/>
    <property type="project" value="UniProtKB-KW"/>
</dbReference>
<dbReference type="InterPro" id="IPR050306">
    <property type="entry name" value="PfkB_Carbo_kinase"/>
</dbReference>
<dbReference type="InterPro" id="IPR002173">
    <property type="entry name" value="Carboh/pur_kinase_PfkB_CS"/>
</dbReference>
<dbReference type="PROSITE" id="PS00584">
    <property type="entry name" value="PFKB_KINASES_2"/>
    <property type="match status" value="1"/>
</dbReference>
<protein>
    <submittedName>
        <fullName evidence="7">Fructokinase</fullName>
    </submittedName>
</protein>
<name>A0A2T5VGW4_9HYPH</name>
<keyword evidence="3" id="KW-0547">Nucleotide-binding</keyword>
<organism evidence="7 8">
    <name type="scientific">Breoghania corrubedonensis</name>
    <dbReference type="NCBI Taxonomy" id="665038"/>
    <lineage>
        <taxon>Bacteria</taxon>
        <taxon>Pseudomonadati</taxon>
        <taxon>Pseudomonadota</taxon>
        <taxon>Alphaproteobacteria</taxon>
        <taxon>Hyphomicrobiales</taxon>
        <taxon>Stappiaceae</taxon>
        <taxon>Breoghania</taxon>
    </lineage>
</organism>
<evidence type="ECO:0000256" key="1">
    <source>
        <dbReference type="ARBA" id="ARBA00010688"/>
    </source>
</evidence>
<evidence type="ECO:0000259" key="6">
    <source>
        <dbReference type="Pfam" id="PF00294"/>
    </source>
</evidence>
<proteinExistence type="inferred from homology"/>
<evidence type="ECO:0000313" key="7">
    <source>
        <dbReference type="EMBL" id="PTW63001.1"/>
    </source>
</evidence>
<dbReference type="SUPFAM" id="SSF53613">
    <property type="entry name" value="Ribokinase-like"/>
    <property type="match status" value="1"/>
</dbReference>
<dbReference type="GO" id="GO:0005524">
    <property type="term" value="F:ATP binding"/>
    <property type="evidence" value="ECO:0007669"/>
    <property type="project" value="UniProtKB-KW"/>
</dbReference>
<keyword evidence="4 7" id="KW-0418">Kinase</keyword>
<gene>
    <name evidence="7" type="ORF">C8N35_1011050</name>
</gene>
<evidence type="ECO:0000256" key="4">
    <source>
        <dbReference type="ARBA" id="ARBA00022777"/>
    </source>
</evidence>
<dbReference type="Proteomes" id="UP000244081">
    <property type="component" value="Unassembled WGS sequence"/>
</dbReference>
<sequence>MSIITDAGTRRQRCRGKERMFLVCGEALWDLFANEDGPALTFDARVGGSPFNVATGLSRLGQDTAFLSGLSTDPLGTRLIAALEREQVDTGYLTLFRCPTTLSLVDLAANGSPAYTFYGTGAADRALSRENLPALDDSVWGIHFGSYSLVVEPVGSAFLTLAQREAGRRLITLDPNVRLNVESDRELWRQRIDAFARHADVVKVSEEDLELLYPGECPAGIAARWRAAGVGLVIVTCGRAGVQAFGCGVMVEVEARRVQVVDTVGAGDSFQAALIACLAECGMTTRAALDEIDSDRLANIICFAVEAAAVTCTRRGADLPHRAELAECCKENS</sequence>
<dbReference type="Gene3D" id="3.40.1190.20">
    <property type="match status" value="1"/>
</dbReference>
<evidence type="ECO:0000256" key="3">
    <source>
        <dbReference type="ARBA" id="ARBA00022741"/>
    </source>
</evidence>